<dbReference type="EMBL" id="LR797242">
    <property type="protein sequence ID" value="CAB4195768.1"/>
    <property type="molecule type" value="Genomic_DNA"/>
</dbReference>
<protein>
    <submittedName>
        <fullName evidence="2">Uncharacterized protein</fullName>
    </submittedName>
</protein>
<proteinExistence type="predicted"/>
<feature type="compositionally biased region" description="Basic and acidic residues" evidence="1">
    <location>
        <begin position="11"/>
        <end position="26"/>
    </location>
</feature>
<reference evidence="2" key="1">
    <citation type="submission" date="2020-05" db="EMBL/GenBank/DDBJ databases">
        <authorList>
            <person name="Chiriac C."/>
            <person name="Salcher M."/>
            <person name="Ghai R."/>
            <person name="Kavagutti S V."/>
        </authorList>
    </citation>
    <scope>NUCLEOTIDE SEQUENCE</scope>
</reference>
<organism evidence="2">
    <name type="scientific">uncultured Caudovirales phage</name>
    <dbReference type="NCBI Taxonomy" id="2100421"/>
    <lineage>
        <taxon>Viruses</taxon>
        <taxon>Duplodnaviria</taxon>
        <taxon>Heunggongvirae</taxon>
        <taxon>Uroviricota</taxon>
        <taxon>Caudoviricetes</taxon>
        <taxon>Peduoviridae</taxon>
        <taxon>Maltschvirus</taxon>
        <taxon>Maltschvirus maltsch</taxon>
    </lineage>
</organism>
<gene>
    <name evidence="2" type="ORF">UFOVP1295_34</name>
</gene>
<accession>A0A6J5RPZ2</accession>
<evidence type="ECO:0000256" key="1">
    <source>
        <dbReference type="SAM" id="MobiDB-lite"/>
    </source>
</evidence>
<feature type="region of interest" description="Disordered" evidence="1">
    <location>
        <begin position="1"/>
        <end position="26"/>
    </location>
</feature>
<sequence length="85" mass="9546">MPFFCPSPGDSDGKRDGYEKRDGCGFGDSDEKRGGCGISERIFLPSPMGKMVTWKNRLVNPFLALPFFSNVPLFYIKVTLQTFVM</sequence>
<evidence type="ECO:0000313" key="2">
    <source>
        <dbReference type="EMBL" id="CAB4195768.1"/>
    </source>
</evidence>
<name>A0A6J5RPZ2_9CAUD</name>